<keyword evidence="5 7" id="KW-1133">Transmembrane helix</keyword>
<dbReference type="InterPro" id="IPR011701">
    <property type="entry name" value="MFS"/>
</dbReference>
<protein>
    <submittedName>
        <fullName evidence="8">Lysophospholipid transporter LplT</fullName>
    </submittedName>
</protein>
<comment type="subcellular location">
    <subcellularLocation>
        <location evidence="1">Cell membrane</location>
        <topology evidence="1">Multi-pass membrane protein</topology>
    </subcellularLocation>
</comment>
<evidence type="ECO:0000313" key="8">
    <source>
        <dbReference type="EMBL" id="VAW56590.1"/>
    </source>
</evidence>
<dbReference type="EMBL" id="UOFF01000257">
    <property type="protein sequence ID" value="VAW56590.1"/>
    <property type="molecule type" value="Genomic_DNA"/>
</dbReference>
<proteinExistence type="predicted"/>
<evidence type="ECO:0000256" key="7">
    <source>
        <dbReference type="SAM" id="Phobius"/>
    </source>
</evidence>
<evidence type="ECO:0000256" key="4">
    <source>
        <dbReference type="ARBA" id="ARBA00022692"/>
    </source>
</evidence>
<feature type="transmembrane region" description="Helical" evidence="7">
    <location>
        <begin position="94"/>
        <end position="114"/>
    </location>
</feature>
<keyword evidence="3" id="KW-1003">Cell membrane</keyword>
<keyword evidence="6 7" id="KW-0472">Membrane</keyword>
<feature type="transmembrane region" description="Helical" evidence="7">
    <location>
        <begin position="153"/>
        <end position="171"/>
    </location>
</feature>
<feature type="transmembrane region" description="Helical" evidence="7">
    <location>
        <begin position="271"/>
        <end position="288"/>
    </location>
</feature>
<evidence type="ECO:0000256" key="1">
    <source>
        <dbReference type="ARBA" id="ARBA00004651"/>
    </source>
</evidence>
<dbReference type="InterPro" id="IPR036259">
    <property type="entry name" value="MFS_trans_sf"/>
</dbReference>
<feature type="transmembrane region" description="Helical" evidence="7">
    <location>
        <begin position="294"/>
        <end position="316"/>
    </location>
</feature>
<feature type="transmembrane region" description="Helical" evidence="7">
    <location>
        <begin position="126"/>
        <end position="147"/>
    </location>
</feature>
<dbReference type="Gene3D" id="1.20.1250.20">
    <property type="entry name" value="MFS general substrate transporter like domains"/>
    <property type="match status" value="1"/>
</dbReference>
<gene>
    <name evidence="8" type="ORF">MNBD_GAMMA07-288</name>
</gene>
<dbReference type="GO" id="GO:0005886">
    <property type="term" value="C:plasma membrane"/>
    <property type="evidence" value="ECO:0007669"/>
    <property type="project" value="UniProtKB-SubCell"/>
</dbReference>
<feature type="transmembrane region" description="Helical" evidence="7">
    <location>
        <begin position="12"/>
        <end position="31"/>
    </location>
</feature>
<keyword evidence="2" id="KW-0813">Transport</keyword>
<dbReference type="PANTHER" id="PTHR43266">
    <property type="entry name" value="MACROLIDE-EFFLUX PROTEIN"/>
    <property type="match status" value="1"/>
</dbReference>
<feature type="transmembrane region" description="Helical" evidence="7">
    <location>
        <begin position="71"/>
        <end position="88"/>
    </location>
</feature>
<feature type="transmembrane region" description="Helical" evidence="7">
    <location>
        <begin position="241"/>
        <end position="259"/>
    </location>
</feature>
<feature type="transmembrane region" description="Helical" evidence="7">
    <location>
        <begin position="37"/>
        <end position="59"/>
    </location>
</feature>
<feature type="transmembrane region" description="Helical" evidence="7">
    <location>
        <begin position="328"/>
        <end position="350"/>
    </location>
</feature>
<evidence type="ECO:0000256" key="2">
    <source>
        <dbReference type="ARBA" id="ARBA00022448"/>
    </source>
</evidence>
<dbReference type="AlphaFoldDB" id="A0A3B0WVW1"/>
<evidence type="ECO:0000256" key="5">
    <source>
        <dbReference type="ARBA" id="ARBA00022989"/>
    </source>
</evidence>
<evidence type="ECO:0000256" key="6">
    <source>
        <dbReference type="ARBA" id="ARBA00023136"/>
    </source>
</evidence>
<accession>A0A3B0WVW1</accession>
<dbReference type="SUPFAM" id="SSF103473">
    <property type="entry name" value="MFS general substrate transporter"/>
    <property type="match status" value="1"/>
</dbReference>
<dbReference type="NCBIfam" id="NF008397">
    <property type="entry name" value="PRK11195.1"/>
    <property type="match status" value="1"/>
</dbReference>
<reference evidence="8" key="1">
    <citation type="submission" date="2018-06" db="EMBL/GenBank/DDBJ databases">
        <authorList>
            <person name="Zhirakovskaya E."/>
        </authorList>
    </citation>
    <scope>NUCLEOTIDE SEQUENCE</scope>
</reference>
<evidence type="ECO:0000256" key="3">
    <source>
        <dbReference type="ARBA" id="ARBA00022475"/>
    </source>
</evidence>
<organism evidence="8">
    <name type="scientific">hydrothermal vent metagenome</name>
    <dbReference type="NCBI Taxonomy" id="652676"/>
    <lineage>
        <taxon>unclassified sequences</taxon>
        <taxon>metagenomes</taxon>
        <taxon>ecological metagenomes</taxon>
    </lineage>
</organism>
<dbReference type="CDD" id="cd06173">
    <property type="entry name" value="MFS_MefA_like"/>
    <property type="match status" value="1"/>
</dbReference>
<dbReference type="PANTHER" id="PTHR43266:SF2">
    <property type="entry name" value="MAJOR FACILITATOR SUPERFAMILY (MFS) PROFILE DOMAIN-CONTAINING PROTEIN"/>
    <property type="match status" value="1"/>
</dbReference>
<dbReference type="Pfam" id="PF07690">
    <property type="entry name" value="MFS_1"/>
    <property type="match status" value="1"/>
</dbReference>
<dbReference type="GO" id="GO:0022857">
    <property type="term" value="F:transmembrane transporter activity"/>
    <property type="evidence" value="ECO:0007669"/>
    <property type="project" value="InterPro"/>
</dbReference>
<sequence length="385" mass="40893">MNKDIHKILSTQFLTAFADNAVLFITITMAMQQLKIGAWYIPALQASFLVAYVVFAPWVGRLADVWPKRQVMVVANLIKALGAGLLLLNIEPILAYGIIGLGAAMYSPAKYGILPEVVDKNTLVKINGWVEGSTIFAILTGTLAGAMFAEYSIIGALISVIALYLSSAIFAQTIKHKHIVGHPSKNALSVFYTQTQSLLASSTARFAILGVGMFWAAATVLRVLLIAWAPAILMLKSSTDIAGLTLFIAIGIAIGALLAPKLIPLTHLSRTSLAAYAMGITIIILSLIDSLWGARLALLFTGICGGLFVVPINATLQEIGHQTMGAGGAVAIENFFNNFAMLIATGIYAIVAGANISPVTTMASLGVMVIILMLIISRHKPKNND</sequence>
<name>A0A3B0WVW1_9ZZZZ</name>
<feature type="transmembrane region" description="Helical" evidence="7">
    <location>
        <begin position="206"/>
        <end position="229"/>
    </location>
</feature>
<keyword evidence="4 7" id="KW-0812">Transmembrane</keyword>
<feature type="transmembrane region" description="Helical" evidence="7">
    <location>
        <begin position="356"/>
        <end position="376"/>
    </location>
</feature>